<dbReference type="Pfam" id="PF01987">
    <property type="entry name" value="AIM24"/>
    <property type="match status" value="1"/>
</dbReference>
<reference evidence="1 2" key="1">
    <citation type="submission" date="2018-04" db="EMBL/GenBank/DDBJ databases">
        <title>Thalassorhabdus spongiae gen. nov., sp. nov., isolated from a marine sponge in South-West Iceland.</title>
        <authorList>
            <person name="Knobloch S."/>
            <person name="Daussin A."/>
            <person name="Johannsson R."/>
            <person name="Marteinsson V.T."/>
        </authorList>
    </citation>
    <scope>NUCLEOTIDE SEQUENCE [LARGE SCALE GENOMIC DNA]</scope>
    <source>
        <strain evidence="1 2">Hp12</strain>
    </source>
</reference>
<accession>A0A2V1GTY3</accession>
<dbReference type="OrthoDB" id="9779518at2"/>
<name>A0A2V1GTY3_9GAMM</name>
<keyword evidence="2" id="KW-1185">Reference proteome</keyword>
<protein>
    <submittedName>
        <fullName evidence="1">TIGR00266 family protein</fullName>
    </submittedName>
</protein>
<dbReference type="AlphaFoldDB" id="A0A2V1GTY3"/>
<dbReference type="InterPro" id="IPR036983">
    <property type="entry name" value="AIM24_sf"/>
</dbReference>
<dbReference type="NCBIfam" id="TIGR00266">
    <property type="entry name" value="TIGR00266 family protein"/>
    <property type="match status" value="1"/>
</dbReference>
<dbReference type="SUPFAM" id="SSF51219">
    <property type="entry name" value="TRAP-like"/>
    <property type="match status" value="1"/>
</dbReference>
<organism evidence="1 2">
    <name type="scientific">Pelagibaculum spongiae</name>
    <dbReference type="NCBI Taxonomy" id="2080658"/>
    <lineage>
        <taxon>Bacteria</taxon>
        <taxon>Pseudomonadati</taxon>
        <taxon>Pseudomonadota</taxon>
        <taxon>Gammaproteobacteria</taxon>
        <taxon>Oceanospirillales</taxon>
        <taxon>Pelagibaculum</taxon>
    </lineage>
</organism>
<dbReference type="Proteomes" id="UP000244906">
    <property type="component" value="Unassembled WGS sequence"/>
</dbReference>
<dbReference type="Gene3D" id="3.60.160.10">
    <property type="entry name" value="Mitochondrial biogenesis AIM24"/>
    <property type="match status" value="1"/>
</dbReference>
<proteinExistence type="predicted"/>
<gene>
    <name evidence="1" type="ORF">DC094_09025</name>
</gene>
<comment type="caution">
    <text evidence="1">The sequence shown here is derived from an EMBL/GenBank/DDBJ whole genome shotgun (WGS) entry which is preliminary data.</text>
</comment>
<dbReference type="InterPro" id="IPR002838">
    <property type="entry name" value="AIM24"/>
</dbReference>
<evidence type="ECO:0000313" key="2">
    <source>
        <dbReference type="Proteomes" id="UP000244906"/>
    </source>
</evidence>
<dbReference type="PANTHER" id="PTHR43657">
    <property type="entry name" value="TRYPTOPHAN RNA-BINDING ATTENUATOR PROTEIN-LIKE PROTEIN"/>
    <property type="match status" value="1"/>
</dbReference>
<dbReference type="InterPro" id="IPR016031">
    <property type="entry name" value="Trp_RNA-bd_attenuator-like_dom"/>
</dbReference>
<sequence length="227" mass="24525">MQVELIHRPGNTAAKITLAEGEACTTESGAMIAMSGNMDIETTTHQKGKRGLLKAVKRMFSGESLFMNHFQPKDGSGELWLGTALAGDMMEYQLDNENLIVQGSSFLACEHGIDLDTGWQGFKTILSGESIFWVNLKGSGKVVLNSFGAIYPVEVDGEYIVDSGHIVAFNESLNFTITKAGKSWLHSYLGGEGLVCKFHGKGTVWCQSHNPGSFGSSLTPSLRVRSA</sequence>
<dbReference type="RefSeq" id="WP_116686805.1">
    <property type="nucleotide sequence ID" value="NZ_CAWNYD010000003.1"/>
</dbReference>
<dbReference type="EMBL" id="QDDL01000003">
    <property type="protein sequence ID" value="PVZ69469.1"/>
    <property type="molecule type" value="Genomic_DNA"/>
</dbReference>
<dbReference type="PANTHER" id="PTHR43657:SF1">
    <property type="entry name" value="ALTERED INHERITANCE OF MITOCHONDRIA PROTEIN 24, MITOCHONDRIAL"/>
    <property type="match status" value="1"/>
</dbReference>
<evidence type="ECO:0000313" key="1">
    <source>
        <dbReference type="EMBL" id="PVZ69469.1"/>
    </source>
</evidence>